<feature type="region of interest" description="Disordered" evidence="4">
    <location>
        <begin position="83"/>
        <end position="147"/>
    </location>
</feature>
<dbReference type="InterPro" id="IPR001584">
    <property type="entry name" value="Integrase_cat-core"/>
</dbReference>
<evidence type="ECO:0000256" key="4">
    <source>
        <dbReference type="SAM" id="MobiDB-lite"/>
    </source>
</evidence>
<dbReference type="InterPro" id="IPR012337">
    <property type="entry name" value="RNaseH-like_sf"/>
</dbReference>
<dbReference type="InterPro" id="IPR013103">
    <property type="entry name" value="RVT_2"/>
</dbReference>
<dbReference type="InterPro" id="IPR001878">
    <property type="entry name" value="Znf_CCHC"/>
</dbReference>
<dbReference type="GO" id="GO:0016787">
    <property type="term" value="F:hydrolase activity"/>
    <property type="evidence" value="ECO:0007669"/>
    <property type="project" value="UniProtKB-KW"/>
</dbReference>
<dbReference type="Pfam" id="PF13976">
    <property type="entry name" value="gag_pre-integrs"/>
    <property type="match status" value="1"/>
</dbReference>
<dbReference type="SUPFAM" id="SSF57756">
    <property type="entry name" value="Retrovirus zinc finger-like domains"/>
    <property type="match status" value="1"/>
</dbReference>
<dbReference type="GO" id="GO:0008270">
    <property type="term" value="F:zinc ion binding"/>
    <property type="evidence" value="ECO:0007669"/>
    <property type="project" value="UniProtKB-KW"/>
</dbReference>
<evidence type="ECO:0000256" key="1">
    <source>
        <dbReference type="ARBA" id="ARBA00022723"/>
    </source>
</evidence>
<keyword evidence="3" id="KW-0863">Zinc-finger</keyword>
<gene>
    <name evidence="7" type="ORF">R1sor_001060</name>
</gene>
<dbReference type="Gene3D" id="4.10.60.10">
    <property type="entry name" value="Zinc finger, CCHC-type"/>
    <property type="match status" value="1"/>
</dbReference>
<keyword evidence="3" id="KW-0862">Zinc</keyword>
<dbReference type="InterPro" id="IPR036397">
    <property type="entry name" value="RNaseH_sf"/>
</dbReference>
<dbReference type="PANTHER" id="PTHR42648">
    <property type="entry name" value="TRANSPOSASE, PUTATIVE-RELATED"/>
    <property type="match status" value="1"/>
</dbReference>
<sequence>MEYCGQSALVSDNQLVLKTLRTFPSAYHLLAEIYRHMNLSYSGLLSKLLQAEREHEIILQNEKKRPIGSAPVTTTTQPEVLHANAPTNFHRESRGRGYNRGRGRGRGRGHGFGRGRRQQHDTSERSDGKGKKSKMTKGSCHRCGTDGHWANQCRTPEHLVNLYQESKKKEKPAAYNAEPSVVGYEFMEQPSEFDPEANVIEINSVSATNGDRSLCIIDSGATHTILNKPCYFKHGFKGKNLSIDTLAGPIRGEGIGHAQVELPNKTIINIPDAIYSSKSPRNLLAFRTLRENGYHLMTGEDVGKDVLQLIQHGINGIRYADTFPSMGNKLYSTRIEPVLPIYTVNTAAVSFDDFTCWHRRLGHPGNTMLRKMLKHRVTSDLPAKLERLISDSQKSLCVPCAQGKLIRHPFEYKEPLQSPRFLERLHGDICGPIEPPSGPFRYYMVLVDASSRHSQVTLLSTRNLAFSRLLAQLIRLRVQFPESPVKFLRMDNAREFRSRSFDDYCLSVGIHSEEPVPYEHEQNGLAEAHIKQLQLVARPMLLQSNLPASAWGHAVLHAAQLLKFRPASYLHQSPQQLVSGFPPSVAHLRVFGCAVYVPIPPPKRTKFGPQRQLGIYIGFDSPSKLRYLDHLTGNLFTARFTDCRFDESVFPILGGEKTLPEKHKQVFFPPEWPNDRPMHLDPPNKEREMTVRKLLDLNRAAETQMDAFVDGDHRPRFMLARNVPARLQPSVAPATEVAARRRPGRPIGSKNKSPRTTQADANIQIMTTPEEPQNPLTTVQISATPQNPSDLEPTIRNEEVFVHFSVVDMPIYRLDRKSIHIDDCFCFHIASIVSSNDQDPRTLDEARKSEEWPRWKDAMKTELDSLKKRQVFGVVQETPRGFNPVGYKWVFVKKRNDRGDIMRFKARLVAQGFSQRYGVDYIDTYSPVMDHVTFRYLINFAVHHQLRMHLVDVVTAYLYGNIDQELYMKVPEGFDELKASTKSIRSPSMLSVLLKTNLRSKISAVPRFA</sequence>
<keyword evidence="2" id="KW-0378">Hydrolase</keyword>
<dbReference type="InterPro" id="IPR025724">
    <property type="entry name" value="GAG-pre-integrase_dom"/>
</dbReference>
<evidence type="ECO:0000313" key="7">
    <source>
        <dbReference type="EMBL" id="KAL3683038.1"/>
    </source>
</evidence>
<dbReference type="AlphaFoldDB" id="A0ABD3GV70"/>
<dbReference type="PROSITE" id="PS50158">
    <property type="entry name" value="ZF_CCHC"/>
    <property type="match status" value="1"/>
</dbReference>
<feature type="region of interest" description="Disordered" evidence="4">
    <location>
        <begin position="732"/>
        <end position="758"/>
    </location>
</feature>
<comment type="caution">
    <text evidence="7">The sequence shown here is derived from an EMBL/GenBank/DDBJ whole genome shotgun (WGS) entry which is preliminary data.</text>
</comment>
<evidence type="ECO:0000259" key="6">
    <source>
        <dbReference type="PROSITE" id="PS50994"/>
    </source>
</evidence>
<evidence type="ECO:0000313" key="8">
    <source>
        <dbReference type="Proteomes" id="UP001633002"/>
    </source>
</evidence>
<feature type="compositionally biased region" description="Basic and acidic residues" evidence="4">
    <location>
        <begin position="118"/>
        <end position="130"/>
    </location>
</feature>
<proteinExistence type="predicted"/>
<dbReference type="Proteomes" id="UP001633002">
    <property type="component" value="Unassembled WGS sequence"/>
</dbReference>
<organism evidence="7 8">
    <name type="scientific">Riccia sorocarpa</name>
    <dbReference type="NCBI Taxonomy" id="122646"/>
    <lineage>
        <taxon>Eukaryota</taxon>
        <taxon>Viridiplantae</taxon>
        <taxon>Streptophyta</taxon>
        <taxon>Embryophyta</taxon>
        <taxon>Marchantiophyta</taxon>
        <taxon>Marchantiopsida</taxon>
        <taxon>Marchantiidae</taxon>
        <taxon>Marchantiales</taxon>
        <taxon>Ricciaceae</taxon>
        <taxon>Riccia</taxon>
    </lineage>
</organism>
<dbReference type="InterPro" id="IPR039537">
    <property type="entry name" value="Retrotran_Ty1/copia-like"/>
</dbReference>
<protein>
    <submittedName>
        <fullName evidence="7">Uncharacterized protein</fullName>
    </submittedName>
</protein>
<dbReference type="SUPFAM" id="SSF53098">
    <property type="entry name" value="Ribonuclease H-like"/>
    <property type="match status" value="1"/>
</dbReference>
<feature type="domain" description="Integrase catalytic" evidence="6">
    <location>
        <begin position="415"/>
        <end position="582"/>
    </location>
</feature>
<feature type="domain" description="CCHC-type" evidence="5">
    <location>
        <begin position="140"/>
        <end position="154"/>
    </location>
</feature>
<dbReference type="Pfam" id="PF25597">
    <property type="entry name" value="SH3_retrovirus"/>
    <property type="match status" value="1"/>
</dbReference>
<dbReference type="InterPro" id="IPR057670">
    <property type="entry name" value="SH3_retrovirus"/>
</dbReference>
<dbReference type="PANTHER" id="PTHR42648:SF25">
    <property type="entry name" value="RNA-DIRECTED DNA POLYMERASE"/>
    <property type="match status" value="1"/>
</dbReference>
<name>A0ABD3GV70_9MARC</name>
<feature type="compositionally biased region" description="Basic residues" evidence="4">
    <location>
        <begin position="97"/>
        <end position="117"/>
    </location>
</feature>
<reference evidence="7 8" key="1">
    <citation type="submission" date="2024-09" db="EMBL/GenBank/DDBJ databases">
        <title>Chromosome-scale assembly of Riccia sorocarpa.</title>
        <authorList>
            <person name="Paukszto L."/>
        </authorList>
    </citation>
    <scope>NUCLEOTIDE SEQUENCE [LARGE SCALE GENOMIC DNA]</scope>
    <source>
        <strain evidence="7">LP-2024</strain>
        <tissue evidence="7">Aerial parts of the thallus</tissue>
    </source>
</reference>
<evidence type="ECO:0000256" key="3">
    <source>
        <dbReference type="PROSITE-ProRule" id="PRU00047"/>
    </source>
</evidence>
<dbReference type="Pfam" id="PF07727">
    <property type="entry name" value="RVT_2"/>
    <property type="match status" value="1"/>
</dbReference>
<keyword evidence="8" id="KW-1185">Reference proteome</keyword>
<dbReference type="InterPro" id="IPR036875">
    <property type="entry name" value="Znf_CCHC_sf"/>
</dbReference>
<dbReference type="Gene3D" id="3.30.420.10">
    <property type="entry name" value="Ribonuclease H-like superfamily/Ribonuclease H"/>
    <property type="match status" value="1"/>
</dbReference>
<accession>A0ABD3GV70</accession>
<evidence type="ECO:0000256" key="2">
    <source>
        <dbReference type="ARBA" id="ARBA00022801"/>
    </source>
</evidence>
<keyword evidence="1" id="KW-0479">Metal-binding</keyword>
<dbReference type="EMBL" id="JBJQOH010000006">
    <property type="protein sequence ID" value="KAL3683038.1"/>
    <property type="molecule type" value="Genomic_DNA"/>
</dbReference>
<evidence type="ECO:0000259" key="5">
    <source>
        <dbReference type="PROSITE" id="PS50158"/>
    </source>
</evidence>
<dbReference type="PROSITE" id="PS50994">
    <property type="entry name" value="INTEGRASE"/>
    <property type="match status" value="1"/>
</dbReference>